<dbReference type="GO" id="GO:0006508">
    <property type="term" value="P:proteolysis"/>
    <property type="evidence" value="ECO:0007669"/>
    <property type="project" value="UniProtKB-KW"/>
</dbReference>
<dbReference type="GO" id="GO:0008234">
    <property type="term" value="F:cysteine-type peptidase activity"/>
    <property type="evidence" value="ECO:0007669"/>
    <property type="project" value="UniProtKB-KW"/>
</dbReference>
<keyword evidence="7" id="KW-0732">Signal</keyword>
<reference evidence="10 11" key="1">
    <citation type="journal article" date="2013" name="Genome Biol.">
        <title>Draft genome of the mountain pine beetle, Dendroctonus ponderosae Hopkins, a major forest pest.</title>
        <authorList>
            <person name="Keeling C.I."/>
            <person name="Yuen M.M."/>
            <person name="Liao N.Y."/>
            <person name="Docking T.R."/>
            <person name="Chan S.K."/>
            <person name="Taylor G.A."/>
            <person name="Palmquist D.L."/>
            <person name="Jackman S.D."/>
            <person name="Nguyen A."/>
            <person name="Li M."/>
            <person name="Henderson H."/>
            <person name="Janes J.K."/>
            <person name="Zhao Y."/>
            <person name="Pandoh P."/>
            <person name="Moore R."/>
            <person name="Sperling F.A."/>
            <person name="Huber D.P."/>
            <person name="Birol I."/>
            <person name="Jones S.J."/>
            <person name="Bohlmann J."/>
        </authorList>
    </citation>
    <scope>NUCLEOTIDE SEQUENCE</scope>
</reference>
<dbReference type="InterPro" id="IPR013128">
    <property type="entry name" value="Peptidase_C1A"/>
</dbReference>
<dbReference type="InterPro" id="IPR039417">
    <property type="entry name" value="Peptidase_C1A_papain-like"/>
</dbReference>
<dbReference type="InterPro" id="IPR025661">
    <property type="entry name" value="Pept_asp_AS"/>
</dbReference>
<evidence type="ECO:0000256" key="1">
    <source>
        <dbReference type="ARBA" id="ARBA00008455"/>
    </source>
</evidence>
<dbReference type="OrthoDB" id="10253408at2759"/>
<evidence type="ECO:0000256" key="3">
    <source>
        <dbReference type="ARBA" id="ARBA00022801"/>
    </source>
</evidence>
<dbReference type="STRING" id="77166.U4U4T9"/>
<name>U4U4T9_DENPD</name>
<evidence type="ECO:0000256" key="4">
    <source>
        <dbReference type="ARBA" id="ARBA00022807"/>
    </source>
</evidence>
<evidence type="ECO:0000259" key="9">
    <source>
        <dbReference type="SMART" id="SM00848"/>
    </source>
</evidence>
<dbReference type="FunFam" id="3.90.70.10:FF:000109">
    <property type="entry name" value="Cysteine protease"/>
    <property type="match status" value="1"/>
</dbReference>
<keyword evidence="6" id="KW-1015">Disulfide bond</keyword>
<comment type="similarity">
    <text evidence="1">Belongs to the peptidase C1 family.</text>
</comment>
<dbReference type="PROSITE" id="PS00139">
    <property type="entry name" value="THIOL_PROTEASE_CYS"/>
    <property type="match status" value="1"/>
</dbReference>
<dbReference type="InterPro" id="IPR000668">
    <property type="entry name" value="Peptidase_C1A_C"/>
</dbReference>
<dbReference type="SUPFAM" id="SSF54001">
    <property type="entry name" value="Cysteine proteinases"/>
    <property type="match status" value="1"/>
</dbReference>
<evidence type="ECO:0000313" key="11">
    <source>
        <dbReference type="Proteomes" id="UP000030742"/>
    </source>
</evidence>
<gene>
    <name evidence="10" type="ORF">D910_02408</name>
</gene>
<keyword evidence="4" id="KW-0788">Thiol protease</keyword>
<dbReference type="InterPro" id="IPR025660">
    <property type="entry name" value="Pept_his_AS"/>
</dbReference>
<dbReference type="SMART" id="SM00645">
    <property type="entry name" value="Pept_C1"/>
    <property type="match status" value="1"/>
</dbReference>
<protein>
    <submittedName>
        <fullName evidence="10">Uncharacterized protein</fullName>
    </submittedName>
</protein>
<evidence type="ECO:0000256" key="5">
    <source>
        <dbReference type="ARBA" id="ARBA00023145"/>
    </source>
</evidence>
<feature type="chain" id="PRO_5018694619" evidence="7">
    <location>
        <begin position="17"/>
        <end position="330"/>
    </location>
</feature>
<dbReference type="InterPro" id="IPR013201">
    <property type="entry name" value="Prot_inhib_I29"/>
</dbReference>
<feature type="domain" description="Peptidase C1A papain C-terminal" evidence="8">
    <location>
        <begin position="113"/>
        <end position="326"/>
    </location>
</feature>
<keyword evidence="2" id="KW-0645">Protease</keyword>
<dbReference type="Pfam" id="PF08246">
    <property type="entry name" value="Inhibitor_I29"/>
    <property type="match status" value="1"/>
</dbReference>
<accession>U4U4T9</accession>
<dbReference type="EMBL" id="KB631646">
    <property type="protein sequence ID" value="ERL84985.1"/>
    <property type="molecule type" value="Genomic_DNA"/>
</dbReference>
<organism evidence="10 11">
    <name type="scientific">Dendroctonus ponderosae</name>
    <name type="common">Mountain pine beetle</name>
    <dbReference type="NCBI Taxonomy" id="77166"/>
    <lineage>
        <taxon>Eukaryota</taxon>
        <taxon>Metazoa</taxon>
        <taxon>Ecdysozoa</taxon>
        <taxon>Arthropoda</taxon>
        <taxon>Hexapoda</taxon>
        <taxon>Insecta</taxon>
        <taxon>Pterygota</taxon>
        <taxon>Neoptera</taxon>
        <taxon>Endopterygota</taxon>
        <taxon>Coleoptera</taxon>
        <taxon>Polyphaga</taxon>
        <taxon>Cucujiformia</taxon>
        <taxon>Curculionidae</taxon>
        <taxon>Scolytinae</taxon>
        <taxon>Dendroctonus</taxon>
    </lineage>
</organism>
<evidence type="ECO:0000256" key="7">
    <source>
        <dbReference type="SAM" id="SignalP"/>
    </source>
</evidence>
<dbReference type="SMART" id="SM00848">
    <property type="entry name" value="Inhibitor_I29"/>
    <property type="match status" value="1"/>
</dbReference>
<feature type="domain" description="Cathepsin propeptide inhibitor" evidence="9">
    <location>
        <begin position="25"/>
        <end position="85"/>
    </location>
</feature>
<keyword evidence="5" id="KW-0865">Zymogen</keyword>
<dbReference type="Proteomes" id="UP000030742">
    <property type="component" value="Unassembled WGS sequence"/>
</dbReference>
<evidence type="ECO:0000256" key="2">
    <source>
        <dbReference type="ARBA" id="ARBA00022670"/>
    </source>
</evidence>
<dbReference type="PROSITE" id="PS00639">
    <property type="entry name" value="THIOL_PROTEASE_HIS"/>
    <property type="match status" value="1"/>
</dbReference>
<dbReference type="PRINTS" id="PR00705">
    <property type="entry name" value="PAPAIN"/>
</dbReference>
<dbReference type="InterPro" id="IPR000169">
    <property type="entry name" value="Pept_cys_AS"/>
</dbReference>
<keyword evidence="3" id="KW-0378">Hydrolase</keyword>
<sequence>MKLLVVLSYFICVAFASLSQDSEKWLKFKNQHNKVYETVYEEKLRFAIFQENVQIIEEQNRLYEAGEATYRMAVNKFADLSREEYLSILKHQSSSRPQLKAKIHRPSLEKPDLPNATDWRNEGAVTRVKDQGSCGSCWAFSVTGTLESFYYLRHKEKGLVEFSEQQLLDCDLVNDACNGGEEAPAMEYFVNYGIEREDAYPYVGARGTCQYNESAVYAKLENYIQIEPGDEETLLTVVGFLGPTSVALEASGLAFYSQGIYTSSQCSQTTTNHAVLAVGYDVDEETGLDYWIIKNSWGADWGEDGYFRIRRGENECAIAMDSVYPSFGIE</sequence>
<dbReference type="CDD" id="cd02248">
    <property type="entry name" value="Peptidase_C1A"/>
    <property type="match status" value="1"/>
</dbReference>
<dbReference type="AlphaFoldDB" id="U4U4T9"/>
<proteinExistence type="inferred from homology"/>
<dbReference type="InterPro" id="IPR038765">
    <property type="entry name" value="Papain-like_cys_pep_sf"/>
</dbReference>
<evidence type="ECO:0000313" key="10">
    <source>
        <dbReference type="EMBL" id="ERL84985.1"/>
    </source>
</evidence>
<dbReference type="PANTHER" id="PTHR12411">
    <property type="entry name" value="CYSTEINE PROTEASE FAMILY C1-RELATED"/>
    <property type="match status" value="1"/>
</dbReference>
<dbReference type="PROSITE" id="PS00640">
    <property type="entry name" value="THIOL_PROTEASE_ASN"/>
    <property type="match status" value="1"/>
</dbReference>
<evidence type="ECO:0000259" key="8">
    <source>
        <dbReference type="SMART" id="SM00645"/>
    </source>
</evidence>
<dbReference type="Gene3D" id="3.90.70.10">
    <property type="entry name" value="Cysteine proteinases"/>
    <property type="match status" value="1"/>
</dbReference>
<evidence type="ECO:0000256" key="6">
    <source>
        <dbReference type="ARBA" id="ARBA00023157"/>
    </source>
</evidence>
<dbReference type="Pfam" id="PF00112">
    <property type="entry name" value="Peptidase_C1"/>
    <property type="match status" value="1"/>
</dbReference>
<feature type="signal peptide" evidence="7">
    <location>
        <begin position="1"/>
        <end position="16"/>
    </location>
</feature>